<evidence type="ECO:0000313" key="2">
    <source>
        <dbReference type="Proteomes" id="UP000823775"/>
    </source>
</evidence>
<protein>
    <submittedName>
        <fullName evidence="1">Uncharacterized protein</fullName>
    </submittedName>
</protein>
<comment type="caution">
    <text evidence="1">The sequence shown here is derived from an EMBL/GenBank/DDBJ whole genome shotgun (WGS) entry which is preliminary data.</text>
</comment>
<sequence length="105" mass="11945">MSLTFQIVCCCPKGEVERNFRDQILHSEKKCRSSVSTKHSIDRLHRLTVLTSLLIGLGHCCSDRLTTIAVSLAENTIREINNQPPHRQLLLDCLSPNLHRNPEQD</sequence>
<gene>
    <name evidence="1" type="ORF">HAX54_038703</name>
</gene>
<proteinExistence type="predicted"/>
<keyword evidence="2" id="KW-1185">Reference proteome</keyword>
<dbReference type="Proteomes" id="UP000823775">
    <property type="component" value="Unassembled WGS sequence"/>
</dbReference>
<organism evidence="1 2">
    <name type="scientific">Datura stramonium</name>
    <name type="common">Jimsonweed</name>
    <name type="synonym">Common thornapple</name>
    <dbReference type="NCBI Taxonomy" id="4076"/>
    <lineage>
        <taxon>Eukaryota</taxon>
        <taxon>Viridiplantae</taxon>
        <taxon>Streptophyta</taxon>
        <taxon>Embryophyta</taxon>
        <taxon>Tracheophyta</taxon>
        <taxon>Spermatophyta</taxon>
        <taxon>Magnoliopsida</taxon>
        <taxon>eudicotyledons</taxon>
        <taxon>Gunneridae</taxon>
        <taxon>Pentapetalae</taxon>
        <taxon>asterids</taxon>
        <taxon>lamiids</taxon>
        <taxon>Solanales</taxon>
        <taxon>Solanaceae</taxon>
        <taxon>Solanoideae</taxon>
        <taxon>Datureae</taxon>
        <taxon>Datura</taxon>
    </lineage>
</organism>
<name>A0ABS8RNF2_DATST</name>
<reference evidence="1 2" key="1">
    <citation type="journal article" date="2021" name="BMC Genomics">
        <title>Datura genome reveals duplications of psychoactive alkaloid biosynthetic genes and high mutation rate following tissue culture.</title>
        <authorList>
            <person name="Rajewski A."/>
            <person name="Carter-House D."/>
            <person name="Stajich J."/>
            <person name="Litt A."/>
        </authorList>
    </citation>
    <scope>NUCLEOTIDE SEQUENCE [LARGE SCALE GENOMIC DNA]</scope>
    <source>
        <strain evidence="1">AR-01</strain>
    </source>
</reference>
<accession>A0ABS8RNF2</accession>
<evidence type="ECO:0000313" key="1">
    <source>
        <dbReference type="EMBL" id="MCD7448147.1"/>
    </source>
</evidence>
<dbReference type="EMBL" id="JACEIK010000053">
    <property type="protein sequence ID" value="MCD7448147.1"/>
    <property type="molecule type" value="Genomic_DNA"/>
</dbReference>